<dbReference type="GO" id="GO:0016787">
    <property type="term" value="F:hydrolase activity"/>
    <property type="evidence" value="ECO:0007669"/>
    <property type="project" value="UniProtKB-KW"/>
</dbReference>
<keyword evidence="2" id="KW-0548">Nucleotidyltransferase</keyword>
<dbReference type="InterPro" id="IPR050951">
    <property type="entry name" value="Retrovirus_Pol_polyprotein"/>
</dbReference>
<keyword evidence="3" id="KW-0540">Nuclease</keyword>
<keyword evidence="9" id="KW-1185">Reference proteome</keyword>
<dbReference type="EMBL" id="BLXT01000008">
    <property type="protein sequence ID" value="GFN73590.1"/>
    <property type="molecule type" value="Genomic_DNA"/>
</dbReference>
<keyword evidence="4" id="KW-0255">Endonuclease</keyword>
<keyword evidence="6" id="KW-0695">RNA-directed DNA polymerase</keyword>
<dbReference type="GO" id="GO:0003964">
    <property type="term" value="F:RNA-directed DNA polymerase activity"/>
    <property type="evidence" value="ECO:0007669"/>
    <property type="project" value="UniProtKB-KW"/>
</dbReference>
<gene>
    <name evidence="8" type="ORF">PoB_000009600</name>
</gene>
<evidence type="ECO:0000313" key="9">
    <source>
        <dbReference type="Proteomes" id="UP000735302"/>
    </source>
</evidence>
<dbReference type="AlphaFoldDB" id="A0AAV3XQN2"/>
<proteinExistence type="predicted"/>
<evidence type="ECO:0000256" key="5">
    <source>
        <dbReference type="ARBA" id="ARBA00022801"/>
    </source>
</evidence>
<dbReference type="PANTHER" id="PTHR37984">
    <property type="entry name" value="PROTEIN CBG26694"/>
    <property type="match status" value="1"/>
</dbReference>
<keyword evidence="1" id="KW-0808">Transferase</keyword>
<evidence type="ECO:0000313" key="8">
    <source>
        <dbReference type="EMBL" id="GFN73590.1"/>
    </source>
</evidence>
<dbReference type="Pfam" id="PF17917">
    <property type="entry name" value="RT_RNaseH"/>
    <property type="match status" value="1"/>
</dbReference>
<accession>A0AAV3XQN2</accession>
<dbReference type="InterPro" id="IPR041373">
    <property type="entry name" value="RT_RNaseH"/>
</dbReference>
<protein>
    <submittedName>
        <fullName evidence="8">Pol polyprotein</fullName>
    </submittedName>
</protein>
<evidence type="ECO:0000259" key="7">
    <source>
        <dbReference type="Pfam" id="PF17917"/>
    </source>
</evidence>
<feature type="domain" description="Reverse transcriptase RNase H-like" evidence="7">
    <location>
        <begin position="18"/>
        <end position="109"/>
    </location>
</feature>
<dbReference type="PANTHER" id="PTHR37984:SF5">
    <property type="entry name" value="PROTEIN NYNRIN-LIKE"/>
    <property type="match status" value="1"/>
</dbReference>
<dbReference type="SUPFAM" id="SSF56672">
    <property type="entry name" value="DNA/RNA polymerases"/>
    <property type="match status" value="1"/>
</dbReference>
<evidence type="ECO:0000256" key="4">
    <source>
        <dbReference type="ARBA" id="ARBA00022759"/>
    </source>
</evidence>
<evidence type="ECO:0000256" key="2">
    <source>
        <dbReference type="ARBA" id="ARBA00022695"/>
    </source>
</evidence>
<dbReference type="GO" id="GO:0004519">
    <property type="term" value="F:endonuclease activity"/>
    <property type="evidence" value="ECO:0007669"/>
    <property type="project" value="UniProtKB-KW"/>
</dbReference>
<sequence length="112" mass="12717">MTKVNSIMTQTPLLSHYDARKETRVSADALKCGLGAVLLQANEKENEWKPVFNASRSLTSTEARYAQIEKEALAATWACEKFAGFFIRLPQFTIETDHKPLLVLLKKKNWMS</sequence>
<name>A0AAV3XQN2_9GAST</name>
<evidence type="ECO:0000256" key="3">
    <source>
        <dbReference type="ARBA" id="ARBA00022722"/>
    </source>
</evidence>
<dbReference type="InterPro" id="IPR043502">
    <property type="entry name" value="DNA/RNA_pol_sf"/>
</dbReference>
<organism evidence="8 9">
    <name type="scientific">Plakobranchus ocellatus</name>
    <dbReference type="NCBI Taxonomy" id="259542"/>
    <lineage>
        <taxon>Eukaryota</taxon>
        <taxon>Metazoa</taxon>
        <taxon>Spiralia</taxon>
        <taxon>Lophotrochozoa</taxon>
        <taxon>Mollusca</taxon>
        <taxon>Gastropoda</taxon>
        <taxon>Heterobranchia</taxon>
        <taxon>Euthyneura</taxon>
        <taxon>Panpulmonata</taxon>
        <taxon>Sacoglossa</taxon>
        <taxon>Placobranchoidea</taxon>
        <taxon>Plakobranchidae</taxon>
        <taxon>Plakobranchus</taxon>
    </lineage>
</organism>
<evidence type="ECO:0000256" key="6">
    <source>
        <dbReference type="ARBA" id="ARBA00022918"/>
    </source>
</evidence>
<comment type="caution">
    <text evidence="8">The sequence shown here is derived from an EMBL/GenBank/DDBJ whole genome shotgun (WGS) entry which is preliminary data.</text>
</comment>
<dbReference type="Proteomes" id="UP000735302">
    <property type="component" value="Unassembled WGS sequence"/>
</dbReference>
<reference evidence="8 9" key="1">
    <citation type="journal article" date="2021" name="Elife">
        <title>Chloroplast acquisition without the gene transfer in kleptoplastic sea slugs, Plakobranchus ocellatus.</title>
        <authorList>
            <person name="Maeda T."/>
            <person name="Takahashi S."/>
            <person name="Yoshida T."/>
            <person name="Shimamura S."/>
            <person name="Takaki Y."/>
            <person name="Nagai Y."/>
            <person name="Toyoda A."/>
            <person name="Suzuki Y."/>
            <person name="Arimoto A."/>
            <person name="Ishii H."/>
            <person name="Satoh N."/>
            <person name="Nishiyama T."/>
            <person name="Hasebe M."/>
            <person name="Maruyama T."/>
            <person name="Minagawa J."/>
            <person name="Obokata J."/>
            <person name="Shigenobu S."/>
        </authorList>
    </citation>
    <scope>NUCLEOTIDE SEQUENCE [LARGE SCALE GENOMIC DNA]</scope>
</reference>
<evidence type="ECO:0000256" key="1">
    <source>
        <dbReference type="ARBA" id="ARBA00022679"/>
    </source>
</evidence>
<keyword evidence="5" id="KW-0378">Hydrolase</keyword>